<evidence type="ECO:0000313" key="3">
    <source>
        <dbReference type="Proteomes" id="UP000320239"/>
    </source>
</evidence>
<evidence type="ECO:0000313" key="2">
    <source>
        <dbReference type="EMBL" id="TWG21187.1"/>
    </source>
</evidence>
<reference evidence="2 3" key="1">
    <citation type="submission" date="2019-06" db="EMBL/GenBank/DDBJ databases">
        <title>Sequencing the genomes of 1000 actinobacteria strains.</title>
        <authorList>
            <person name="Klenk H.-P."/>
        </authorList>
    </citation>
    <scope>NUCLEOTIDE SEQUENCE [LARGE SCALE GENOMIC DNA]</scope>
    <source>
        <strain evidence="2 3">DSM 43866</strain>
    </source>
</reference>
<keyword evidence="1" id="KW-0732">Signal</keyword>
<feature type="chain" id="PRO_5021734577" description="Subtilisin inhibitor-like" evidence="1">
    <location>
        <begin position="21"/>
        <end position="150"/>
    </location>
</feature>
<dbReference type="RefSeq" id="WP_145830929.1">
    <property type="nucleotide sequence ID" value="NZ_BOMX01000116.1"/>
</dbReference>
<comment type="caution">
    <text evidence="2">The sequence shown here is derived from an EMBL/GenBank/DDBJ whole genome shotgun (WGS) entry which is preliminary data.</text>
</comment>
<dbReference type="OrthoDB" id="3297513at2"/>
<protein>
    <recommendedName>
        <fullName evidence="4">Subtilisin inhibitor-like</fullName>
    </recommendedName>
</protein>
<dbReference type="EMBL" id="VIWY01000003">
    <property type="protein sequence ID" value="TWG21187.1"/>
    <property type="molecule type" value="Genomic_DNA"/>
</dbReference>
<dbReference type="AlphaFoldDB" id="A0A561WBD9"/>
<keyword evidence="3" id="KW-1185">Reference proteome</keyword>
<gene>
    <name evidence="2" type="ORF">FHX34_103717</name>
</gene>
<proteinExistence type="predicted"/>
<evidence type="ECO:0008006" key="4">
    <source>
        <dbReference type="Google" id="ProtNLM"/>
    </source>
</evidence>
<organism evidence="2 3">
    <name type="scientific">Actinoplanes teichomyceticus</name>
    <dbReference type="NCBI Taxonomy" id="1867"/>
    <lineage>
        <taxon>Bacteria</taxon>
        <taxon>Bacillati</taxon>
        <taxon>Actinomycetota</taxon>
        <taxon>Actinomycetes</taxon>
        <taxon>Micromonosporales</taxon>
        <taxon>Micromonosporaceae</taxon>
        <taxon>Actinoplanes</taxon>
    </lineage>
</organism>
<name>A0A561WBD9_ACTTI</name>
<dbReference type="Proteomes" id="UP000320239">
    <property type="component" value="Unassembled WGS sequence"/>
</dbReference>
<feature type="signal peptide" evidence="1">
    <location>
        <begin position="1"/>
        <end position="20"/>
    </location>
</feature>
<sequence>MSRAWSVTAAVVSAALTAVAAPAAATASPGRGQATAPQCAPARPATDFYAGGRVASQPLIVPRSACSTISVSHIRDVADASDRCQTFLVGFFPADGSAATYTDPVTACAERPSTRTVLASGVPDGAVYRVLYAVEYIEPTIQQVRYTVWH</sequence>
<accession>A0A561WBD9</accession>
<evidence type="ECO:0000256" key="1">
    <source>
        <dbReference type="SAM" id="SignalP"/>
    </source>
</evidence>